<dbReference type="Gene3D" id="1.20.120.450">
    <property type="entry name" value="dinb family like domain"/>
    <property type="match status" value="1"/>
</dbReference>
<organism evidence="1 2">
    <name type="scientific">Aspergillus terreus (strain NIH 2624 / FGSC A1156)</name>
    <dbReference type="NCBI Taxonomy" id="341663"/>
    <lineage>
        <taxon>Eukaryota</taxon>
        <taxon>Fungi</taxon>
        <taxon>Dikarya</taxon>
        <taxon>Ascomycota</taxon>
        <taxon>Pezizomycotina</taxon>
        <taxon>Eurotiomycetes</taxon>
        <taxon>Eurotiomycetidae</taxon>
        <taxon>Eurotiales</taxon>
        <taxon>Aspergillaceae</taxon>
        <taxon>Aspergillus</taxon>
        <taxon>Aspergillus subgen. Circumdati</taxon>
    </lineage>
</organism>
<gene>
    <name evidence="1" type="ORF">ATEG_02800</name>
</gene>
<accession>Q0CU34</accession>
<dbReference type="Proteomes" id="UP000007963">
    <property type="component" value="Unassembled WGS sequence"/>
</dbReference>
<sequence>MVYSLYDGTIVMAQSALTSLAHILHQAEQRPNAADLLTARLHDDMKPLTFQVHIATQVTEKMLARLTGREPVVYDENLTSFPDLHERLQTAIKALGEADKDTVNRRGEEVEATTLAPGTVLPMSGAAFVNATAIPNIFFHLTTAYAILRKEGVPLGKRDYIMSFVTSQLAGSQDLYGPCYVVKSVASLIAPGMPRISGRLKCFNIGATHEASQASGKIRSRVTK</sequence>
<dbReference type="Pfam" id="PF09351">
    <property type="entry name" value="DUF1993"/>
    <property type="match status" value="1"/>
</dbReference>
<dbReference type="InterPro" id="IPR034660">
    <property type="entry name" value="DinB/YfiT-like"/>
</dbReference>
<dbReference type="OrthoDB" id="3724345at2759"/>
<dbReference type="HOGENOM" id="CLU_090929_2_0_1"/>
<evidence type="ECO:0000313" key="2">
    <source>
        <dbReference type="Proteomes" id="UP000007963"/>
    </source>
</evidence>
<dbReference type="AlphaFoldDB" id="Q0CU34"/>
<dbReference type="SUPFAM" id="SSF109854">
    <property type="entry name" value="DinB/YfiT-like putative metalloenzymes"/>
    <property type="match status" value="1"/>
</dbReference>
<dbReference type="RefSeq" id="XP_001211978.1">
    <property type="nucleotide sequence ID" value="XM_001211978.1"/>
</dbReference>
<evidence type="ECO:0008006" key="3">
    <source>
        <dbReference type="Google" id="ProtNLM"/>
    </source>
</evidence>
<proteinExistence type="predicted"/>
<dbReference type="STRING" id="341663.Q0CU34"/>
<name>Q0CU34_ASPTN</name>
<evidence type="ECO:0000313" key="1">
    <source>
        <dbReference type="EMBL" id="EAU36074.1"/>
    </source>
</evidence>
<dbReference type="EMBL" id="CH476597">
    <property type="protein sequence ID" value="EAU36074.1"/>
    <property type="molecule type" value="Genomic_DNA"/>
</dbReference>
<protein>
    <recommendedName>
        <fullName evidence="3">DUF1993 domain-containing protein</fullName>
    </recommendedName>
</protein>
<dbReference type="PANTHER" id="PTHR36922:SF1">
    <property type="entry name" value="DUF1993 DOMAIN-CONTAINING PROTEIN"/>
    <property type="match status" value="1"/>
</dbReference>
<dbReference type="InterPro" id="IPR018531">
    <property type="entry name" value="DUF1993"/>
</dbReference>
<reference evidence="2" key="1">
    <citation type="submission" date="2005-09" db="EMBL/GenBank/DDBJ databases">
        <title>Annotation of the Aspergillus terreus NIH2624 genome.</title>
        <authorList>
            <person name="Birren B.W."/>
            <person name="Lander E.S."/>
            <person name="Galagan J.E."/>
            <person name="Nusbaum C."/>
            <person name="Devon K."/>
            <person name="Henn M."/>
            <person name="Ma L.-J."/>
            <person name="Jaffe D.B."/>
            <person name="Butler J."/>
            <person name="Alvarez P."/>
            <person name="Gnerre S."/>
            <person name="Grabherr M."/>
            <person name="Kleber M."/>
            <person name="Mauceli E.W."/>
            <person name="Brockman W."/>
            <person name="Rounsley S."/>
            <person name="Young S.K."/>
            <person name="LaButti K."/>
            <person name="Pushparaj V."/>
            <person name="DeCaprio D."/>
            <person name="Crawford M."/>
            <person name="Koehrsen M."/>
            <person name="Engels R."/>
            <person name="Montgomery P."/>
            <person name="Pearson M."/>
            <person name="Howarth C."/>
            <person name="Larson L."/>
            <person name="Luoma S."/>
            <person name="White J."/>
            <person name="Alvarado L."/>
            <person name="Kodira C.D."/>
            <person name="Zeng Q."/>
            <person name="Oleary S."/>
            <person name="Yandava C."/>
            <person name="Denning D.W."/>
            <person name="Nierman W.C."/>
            <person name="Milne T."/>
            <person name="Madden K."/>
        </authorList>
    </citation>
    <scope>NUCLEOTIDE SEQUENCE [LARGE SCALE GENOMIC DNA]</scope>
    <source>
        <strain evidence="2">NIH 2624 / FGSC A1156</strain>
    </source>
</reference>
<dbReference type="eggNOG" id="ENOG502SPA9">
    <property type="taxonomic scope" value="Eukaryota"/>
</dbReference>
<dbReference type="PANTHER" id="PTHR36922">
    <property type="entry name" value="BLL2446 PROTEIN"/>
    <property type="match status" value="1"/>
</dbReference>
<dbReference type="GeneID" id="4317846"/>
<dbReference type="VEuPathDB" id="FungiDB:ATEG_02800"/>
<dbReference type="OMA" id="GKRDYYV"/>